<gene>
    <name evidence="2" type="ORF">ACHAXA_006530</name>
</gene>
<dbReference type="InterPro" id="IPR043519">
    <property type="entry name" value="NT_sf"/>
</dbReference>
<accession>A0ABD3R2W0</accession>
<sequence length="660" mass="74708">MMAQNQRCMSKREDPNGLPTQLRRHANGQICRASSSVASRRDASGRIYRASSSITSVESMRLACAPHPPSTAQRQQLVTHHNQRSQRQQPVTYHSQVRPPQRQQPVKYHSSGPAALPSSISLASSSSSMPTNSRFPYGGSFWTKGKGLLSKFGRRKGSLASNGDSASSKGTVMSDQYTKTQMREDGNKYSDEYVSSKGTAMSDQYTETQMREDGNEYSDEYVDERYVEDYDESVDIRESLDTNAERRAVIIDSWGFFRKLCSLLRDKRKYDEVFLRMQLDPVFPYLDSMMGMNDSVDDVPRENAGANKSISQAVRDEYYTMSKSAIARDLAHQAEVALPSLTEICKALATSLGIEEYAVGPVKDARSALRKAEEKYEGDVLKVTDYCRAMIVVEDFPTLLALLELASDTFSPLIRRVKLSALQTYRASKPGGYRDCIINLELKDHICEIAVHLQCMWEVCGVNGFSHYRHCLEYSIDTFSDPKNVLAGLDRKTVAELIAMAEEAVSGMPLETLEWHHEEIILDYFCEALLFLDHRLNELAETTLNKLIKLRCQNPNIGPDHPETIALYGYLKQALQEQSKNAEADVVASWITESDQKRRMENAEAEKSIWDQLVLEPIESIIDPGKVEREMEEKIRKEALASKQAWEKIRQQRFKFLDGI</sequence>
<dbReference type="EMBL" id="JALLPB020000751">
    <property type="protein sequence ID" value="KAL3806717.1"/>
    <property type="molecule type" value="Genomic_DNA"/>
</dbReference>
<feature type="compositionally biased region" description="Polar residues" evidence="1">
    <location>
        <begin position="70"/>
        <end position="95"/>
    </location>
</feature>
<evidence type="ECO:0000313" key="3">
    <source>
        <dbReference type="Proteomes" id="UP001530377"/>
    </source>
</evidence>
<organism evidence="2 3">
    <name type="scientific">Cyclostephanos tholiformis</name>
    <dbReference type="NCBI Taxonomy" id="382380"/>
    <lineage>
        <taxon>Eukaryota</taxon>
        <taxon>Sar</taxon>
        <taxon>Stramenopiles</taxon>
        <taxon>Ochrophyta</taxon>
        <taxon>Bacillariophyta</taxon>
        <taxon>Coscinodiscophyceae</taxon>
        <taxon>Thalassiosirophycidae</taxon>
        <taxon>Stephanodiscales</taxon>
        <taxon>Stephanodiscaceae</taxon>
        <taxon>Cyclostephanos</taxon>
    </lineage>
</organism>
<evidence type="ECO:0000313" key="2">
    <source>
        <dbReference type="EMBL" id="KAL3806717.1"/>
    </source>
</evidence>
<feature type="compositionally biased region" description="Low complexity" evidence="1">
    <location>
        <begin position="96"/>
        <end position="128"/>
    </location>
</feature>
<name>A0ABD3R2W0_9STRA</name>
<dbReference type="AlphaFoldDB" id="A0ABD3R2W0"/>
<dbReference type="SUPFAM" id="SSF81301">
    <property type="entry name" value="Nucleotidyltransferase"/>
    <property type="match status" value="1"/>
</dbReference>
<feature type="region of interest" description="Disordered" evidence="1">
    <location>
        <begin position="1"/>
        <end position="44"/>
    </location>
</feature>
<feature type="compositionally biased region" description="Polar residues" evidence="1">
    <location>
        <begin position="159"/>
        <end position="173"/>
    </location>
</feature>
<reference evidence="2 3" key="1">
    <citation type="submission" date="2024-10" db="EMBL/GenBank/DDBJ databases">
        <title>Updated reference genomes for cyclostephanoid diatoms.</title>
        <authorList>
            <person name="Roberts W.R."/>
            <person name="Alverson A.J."/>
        </authorList>
    </citation>
    <scope>NUCLEOTIDE SEQUENCE [LARGE SCALE GENOMIC DNA]</scope>
    <source>
        <strain evidence="2 3">AJA228-03</strain>
    </source>
</reference>
<evidence type="ECO:0000256" key="1">
    <source>
        <dbReference type="SAM" id="MobiDB-lite"/>
    </source>
</evidence>
<feature type="region of interest" description="Disordered" evidence="1">
    <location>
        <begin position="64"/>
        <end position="130"/>
    </location>
</feature>
<comment type="caution">
    <text evidence="2">The sequence shown here is derived from an EMBL/GenBank/DDBJ whole genome shotgun (WGS) entry which is preliminary data.</text>
</comment>
<feature type="region of interest" description="Disordered" evidence="1">
    <location>
        <begin position="153"/>
        <end position="173"/>
    </location>
</feature>
<keyword evidence="3" id="KW-1185">Reference proteome</keyword>
<proteinExistence type="predicted"/>
<dbReference type="Proteomes" id="UP001530377">
    <property type="component" value="Unassembled WGS sequence"/>
</dbReference>
<protein>
    <submittedName>
        <fullName evidence="2">Uncharacterized protein</fullName>
    </submittedName>
</protein>